<dbReference type="Pfam" id="PF04317">
    <property type="entry name" value="DUF463"/>
    <property type="match status" value="1"/>
</dbReference>
<dbReference type="PIRSF" id="PIRSF019381">
    <property type="entry name" value="YcjX"/>
    <property type="match status" value="1"/>
</dbReference>
<name>A0A1I5KVC8_9BACT</name>
<gene>
    <name evidence="1" type="ORF">SAMN05216234_10186</name>
</gene>
<dbReference type="InterPro" id="IPR027417">
    <property type="entry name" value="P-loop_NTPase"/>
</dbReference>
<protein>
    <recommendedName>
        <fullName evidence="3">YcjX-like protein</fullName>
    </recommendedName>
</protein>
<organism evidence="1 2">
    <name type="scientific">Hydrogenimonas thermophila</name>
    <dbReference type="NCBI Taxonomy" id="223786"/>
    <lineage>
        <taxon>Bacteria</taxon>
        <taxon>Pseudomonadati</taxon>
        <taxon>Campylobacterota</taxon>
        <taxon>Epsilonproteobacteria</taxon>
        <taxon>Campylobacterales</taxon>
        <taxon>Hydrogenimonadaceae</taxon>
        <taxon>Hydrogenimonas</taxon>
    </lineage>
</organism>
<sequence length="456" mass="52867">MFKNGFTKFNDKIETIIKSAKESMNDLSIPIRTKKIAITGLSRSGKTIFITSLIEQLLHQKKIDFVTSKHNTFKVSLLPPKPSVKRFDYYTFSKDIKINHKWPDGTDSISSITLEFESKSSFPMQGNSKFRIELIDYPGEWILDLALLQMSFDEWSKKVIDWLKSIDEELAIDYLKEIEELTDKSFGKEIEEKIHFKYANMIMFFKKKSYSNLTPGRFLMPADLADDPLLIFAPIYKSNSPLYHAFKERYETYLNDVVKDIQLEYFKGFDRQIVLIDVVKALQNGPKCYEDMKTGLRSMLSIYEHKDKNFILQWFTPSIKKVTFVATKADLVASSQHNNYLSLLNEMVEGIRKDLDINHIKTDTFVVASVKSTQTVMGKYNGKTLSCVRGIDAKENRLVEIYPGEMPSSFPSPDQWDTENYAYEEFLPPKKSYKDDEPFDHINMDRVIESIIGDLL</sequence>
<dbReference type="Proteomes" id="UP000199227">
    <property type="component" value="Unassembled WGS sequence"/>
</dbReference>
<dbReference type="PANTHER" id="PTHR38605">
    <property type="entry name" value="ATPASE-RELATED"/>
    <property type="match status" value="1"/>
</dbReference>
<accession>A0A1I5KVC8</accession>
<keyword evidence="2" id="KW-1185">Reference proteome</keyword>
<dbReference type="RefSeq" id="WP_143089668.1">
    <property type="nucleotide sequence ID" value="NZ_FOXB01000001.1"/>
</dbReference>
<dbReference type="SUPFAM" id="SSF52540">
    <property type="entry name" value="P-loop containing nucleoside triphosphate hydrolases"/>
    <property type="match status" value="1"/>
</dbReference>
<evidence type="ECO:0000313" key="2">
    <source>
        <dbReference type="Proteomes" id="UP000199227"/>
    </source>
</evidence>
<dbReference type="InterPro" id="IPR007413">
    <property type="entry name" value="YcjX-like"/>
</dbReference>
<evidence type="ECO:0008006" key="3">
    <source>
        <dbReference type="Google" id="ProtNLM"/>
    </source>
</evidence>
<evidence type="ECO:0000313" key="1">
    <source>
        <dbReference type="EMBL" id="SFO88381.1"/>
    </source>
</evidence>
<dbReference type="OrthoDB" id="9777645at2"/>
<dbReference type="STRING" id="223786.SAMN05216234_10186"/>
<dbReference type="AlphaFoldDB" id="A0A1I5KVC8"/>
<proteinExistence type="predicted"/>
<dbReference type="EMBL" id="FOXB01000001">
    <property type="protein sequence ID" value="SFO88381.1"/>
    <property type="molecule type" value="Genomic_DNA"/>
</dbReference>
<reference evidence="1 2" key="1">
    <citation type="submission" date="2016-10" db="EMBL/GenBank/DDBJ databases">
        <authorList>
            <person name="de Groot N.N."/>
        </authorList>
    </citation>
    <scope>NUCLEOTIDE SEQUENCE [LARGE SCALE GENOMIC DNA]</scope>
    <source>
        <strain evidence="1 2">EP1-55-1</strain>
    </source>
</reference>
<dbReference type="PANTHER" id="PTHR38605:SF1">
    <property type="entry name" value="ATPASE"/>
    <property type="match status" value="1"/>
</dbReference>